<proteinExistence type="predicted"/>
<accession>A0A4Q7VAT8</accession>
<dbReference type="EMBL" id="SHKO01000002">
    <property type="protein sequence ID" value="RZT93906.1"/>
    <property type="molecule type" value="Genomic_DNA"/>
</dbReference>
<comment type="caution">
    <text evidence="1">The sequence shown here is derived from an EMBL/GenBank/DDBJ whole genome shotgun (WGS) entry which is preliminary data.</text>
</comment>
<dbReference type="AlphaFoldDB" id="A0A4Q7VAT8"/>
<dbReference type="RefSeq" id="WP_130304088.1">
    <property type="nucleotide sequence ID" value="NZ_SHKO01000002.1"/>
</dbReference>
<protein>
    <submittedName>
        <fullName evidence="1">Uncharacterized protein</fullName>
    </submittedName>
</protein>
<name>A0A4Q7VAT8_9BURK</name>
<reference evidence="1 2" key="1">
    <citation type="submission" date="2019-02" db="EMBL/GenBank/DDBJ databases">
        <title>Genomic Encyclopedia of Type Strains, Phase IV (KMG-IV): sequencing the most valuable type-strain genomes for metagenomic binning, comparative biology and taxonomic classification.</title>
        <authorList>
            <person name="Goeker M."/>
        </authorList>
    </citation>
    <scope>NUCLEOTIDE SEQUENCE [LARGE SCALE GENOMIC DNA]</scope>
    <source>
        <strain evidence="1 2">DSM 23814</strain>
    </source>
</reference>
<gene>
    <name evidence="1" type="ORF">EV681_2318</name>
</gene>
<keyword evidence="2" id="KW-1185">Reference proteome</keyword>
<sequence length="90" mass="9813">MNAFFSRCLLVSFKISGIAIRKKTLEKTLGPVSSRFDISLVIQWDVSLGFAVVGSLFVMLLKSAHAGCERHRAHDKQVGCLMGSQSRAAS</sequence>
<evidence type="ECO:0000313" key="2">
    <source>
        <dbReference type="Proteomes" id="UP000293398"/>
    </source>
</evidence>
<dbReference type="Proteomes" id="UP000293398">
    <property type="component" value="Unassembled WGS sequence"/>
</dbReference>
<organism evidence="1 2">
    <name type="scientific">Advenella incenata</name>
    <dbReference type="NCBI Taxonomy" id="267800"/>
    <lineage>
        <taxon>Bacteria</taxon>
        <taxon>Pseudomonadati</taxon>
        <taxon>Pseudomonadota</taxon>
        <taxon>Betaproteobacteria</taxon>
        <taxon>Burkholderiales</taxon>
        <taxon>Alcaligenaceae</taxon>
    </lineage>
</organism>
<evidence type="ECO:0000313" key="1">
    <source>
        <dbReference type="EMBL" id="RZT93906.1"/>
    </source>
</evidence>